<dbReference type="RefSeq" id="WP_231327950.1">
    <property type="nucleotide sequence ID" value="NZ_CP088156.1"/>
</dbReference>
<accession>A0ABY3RLZ9</accession>
<evidence type="ECO:0000313" key="3">
    <source>
        <dbReference type="EMBL" id="UFZ08506.1"/>
    </source>
</evidence>
<organism evidence="3 4">
    <name type="scientific">Bradyrhizobium ontarionense</name>
    <dbReference type="NCBI Taxonomy" id="2898149"/>
    <lineage>
        <taxon>Bacteria</taxon>
        <taxon>Pseudomonadati</taxon>
        <taxon>Pseudomonadota</taxon>
        <taxon>Alphaproteobacteria</taxon>
        <taxon>Hyphomicrobiales</taxon>
        <taxon>Nitrobacteraceae</taxon>
        <taxon>Bradyrhizobium</taxon>
    </lineage>
</organism>
<dbReference type="Pfam" id="PF02195">
    <property type="entry name" value="ParB_N"/>
    <property type="match status" value="1"/>
</dbReference>
<sequence length="176" mass="19878">MFKPESFPIEKIFVPEKMRKALKPELVQELAESILDIGQQSPIVVRREKDRFVLVEGLHRLEACRALGERAIIGLLVSAEEARQKPPGSQAADPELQNMERLRKLRLEREAAEKLAGTSRADLATNAATRQREHPEKTNRSKLKAAPKQSGRERSGSSARTLSDWIKQQERSGGRY</sequence>
<evidence type="ECO:0000259" key="2">
    <source>
        <dbReference type="SMART" id="SM00470"/>
    </source>
</evidence>
<evidence type="ECO:0000313" key="4">
    <source>
        <dbReference type="Proteomes" id="UP001431010"/>
    </source>
</evidence>
<reference evidence="3" key="1">
    <citation type="journal article" date="2024" name="Antonie Van Leeuwenhoek">
        <title>Bradyrhizobium ontarionense sp. nov., a novel bacterial symbiont isolated from Aeschynomene indica (Indian jointvetch), harbours photosynthesis, nitrogen fixation and nitrous oxide (N2O) reductase genes.</title>
        <authorList>
            <person name="Bromfield E.S.P."/>
            <person name="Cloutier S."/>
        </authorList>
    </citation>
    <scope>NUCLEOTIDE SEQUENCE</scope>
    <source>
        <strain evidence="3">A19</strain>
    </source>
</reference>
<dbReference type="Gene3D" id="3.90.1530.30">
    <property type="match status" value="1"/>
</dbReference>
<proteinExistence type="predicted"/>
<keyword evidence="4" id="KW-1185">Reference proteome</keyword>
<feature type="domain" description="ParB-like N-terminal" evidence="2">
    <location>
        <begin position="5"/>
        <end position="83"/>
    </location>
</feature>
<dbReference type="SMART" id="SM00470">
    <property type="entry name" value="ParB"/>
    <property type="match status" value="1"/>
</dbReference>
<feature type="compositionally biased region" description="Basic and acidic residues" evidence="1">
    <location>
        <begin position="98"/>
        <end position="113"/>
    </location>
</feature>
<feature type="compositionally biased region" description="Basic and acidic residues" evidence="1">
    <location>
        <begin position="130"/>
        <end position="139"/>
    </location>
</feature>
<dbReference type="InterPro" id="IPR036086">
    <property type="entry name" value="ParB/Sulfiredoxin_sf"/>
</dbReference>
<name>A0ABY3RLZ9_9BRAD</name>
<evidence type="ECO:0000256" key="1">
    <source>
        <dbReference type="SAM" id="MobiDB-lite"/>
    </source>
</evidence>
<protein>
    <submittedName>
        <fullName evidence="3">ParB N-terminal domain-containing protein</fullName>
    </submittedName>
</protein>
<dbReference type="EMBL" id="CP088156">
    <property type="protein sequence ID" value="UFZ08506.1"/>
    <property type="molecule type" value="Genomic_DNA"/>
</dbReference>
<dbReference type="SUPFAM" id="SSF110849">
    <property type="entry name" value="ParB/Sulfiredoxin"/>
    <property type="match status" value="1"/>
</dbReference>
<gene>
    <name evidence="3" type="ORF">LQG66_26480</name>
</gene>
<dbReference type="Proteomes" id="UP001431010">
    <property type="component" value="Chromosome"/>
</dbReference>
<feature type="region of interest" description="Disordered" evidence="1">
    <location>
        <begin position="79"/>
        <end position="176"/>
    </location>
</feature>
<dbReference type="InterPro" id="IPR003115">
    <property type="entry name" value="ParB_N"/>
</dbReference>
<feature type="compositionally biased region" description="Basic and acidic residues" evidence="1">
    <location>
        <begin position="167"/>
        <end position="176"/>
    </location>
</feature>